<evidence type="ECO:0000313" key="2">
    <source>
        <dbReference type="Proteomes" id="UP000287547"/>
    </source>
</evidence>
<sequence>MGRREQKPTRIVFRRAEASDDKLARLNVLRTDKDRQEFDEVANRYLAELVEHPKSAAEVRAQVDDLERCLTQLKSTLGVEDATDR</sequence>
<dbReference type="AlphaFoldDB" id="A0A428ZRW1"/>
<evidence type="ECO:0000313" key="1">
    <source>
        <dbReference type="EMBL" id="RSM90795.1"/>
    </source>
</evidence>
<dbReference type="Proteomes" id="UP000287547">
    <property type="component" value="Unassembled WGS sequence"/>
</dbReference>
<proteinExistence type="predicted"/>
<dbReference type="RefSeq" id="WP_037271140.1">
    <property type="nucleotide sequence ID" value="NZ_QHKI01000002.1"/>
</dbReference>
<accession>A0A428ZRW1</accession>
<reference evidence="1 2" key="1">
    <citation type="submission" date="2018-05" db="EMBL/GenBank/DDBJ databases">
        <title>Evolution of GPA BGCs.</title>
        <authorList>
            <person name="Waglechner N."/>
            <person name="Wright G.D."/>
        </authorList>
    </citation>
    <scope>NUCLEOTIDE SEQUENCE [LARGE SCALE GENOMIC DNA]</scope>
    <source>
        <strain evidence="1 2">A82846</strain>
    </source>
</reference>
<dbReference type="OrthoDB" id="9915145at2"/>
<gene>
    <name evidence="1" type="ORF">DMH04_04925</name>
</gene>
<name>A0A428ZRW1_KIBAR</name>
<comment type="caution">
    <text evidence="1">The sequence shown here is derived from an EMBL/GenBank/DDBJ whole genome shotgun (WGS) entry which is preliminary data.</text>
</comment>
<dbReference type="EMBL" id="QHKI01000002">
    <property type="protein sequence ID" value="RSM90795.1"/>
    <property type="molecule type" value="Genomic_DNA"/>
</dbReference>
<organism evidence="1 2">
    <name type="scientific">Kibdelosporangium aridum</name>
    <dbReference type="NCBI Taxonomy" id="2030"/>
    <lineage>
        <taxon>Bacteria</taxon>
        <taxon>Bacillati</taxon>
        <taxon>Actinomycetota</taxon>
        <taxon>Actinomycetes</taxon>
        <taxon>Pseudonocardiales</taxon>
        <taxon>Pseudonocardiaceae</taxon>
        <taxon>Kibdelosporangium</taxon>
    </lineage>
</organism>
<protein>
    <submittedName>
        <fullName evidence="1">Uncharacterized protein</fullName>
    </submittedName>
</protein>